<dbReference type="FunFam" id="3.90.70.10:FF:000136">
    <property type="entry name" value="Ubiquitin C-terminal hydrolase, putative"/>
    <property type="match status" value="1"/>
</dbReference>
<dbReference type="InterPro" id="IPR021905">
    <property type="entry name" value="DUF3517"/>
</dbReference>
<feature type="region of interest" description="Disordered" evidence="1">
    <location>
        <begin position="1054"/>
        <end position="1074"/>
    </location>
</feature>
<reference evidence="3 4" key="1">
    <citation type="journal article" date="2020" name="Genomics">
        <title>Complete, high-quality genomes from long-read metagenomic sequencing of two wolf lichen thalli reveals enigmatic genome architecture.</title>
        <authorList>
            <person name="McKenzie S.K."/>
            <person name="Walston R.F."/>
            <person name="Allen J.L."/>
        </authorList>
    </citation>
    <scope>NUCLEOTIDE SEQUENCE [LARGE SCALE GENOMIC DNA]</scope>
    <source>
        <strain evidence="3">WasteWater2</strain>
    </source>
</reference>
<proteinExistence type="predicted"/>
<feature type="region of interest" description="Disordered" evidence="1">
    <location>
        <begin position="1"/>
        <end position="160"/>
    </location>
</feature>
<dbReference type="Proteomes" id="UP000578531">
    <property type="component" value="Unassembled WGS sequence"/>
</dbReference>
<evidence type="ECO:0000313" key="3">
    <source>
        <dbReference type="EMBL" id="KAF6234587.1"/>
    </source>
</evidence>
<dbReference type="GO" id="GO:0005634">
    <property type="term" value="C:nucleus"/>
    <property type="evidence" value="ECO:0007669"/>
    <property type="project" value="TreeGrafter"/>
</dbReference>
<dbReference type="EMBL" id="JACCJC010000029">
    <property type="protein sequence ID" value="KAF6234587.1"/>
    <property type="molecule type" value="Genomic_DNA"/>
</dbReference>
<name>A0A8H6FTS1_9LECA</name>
<dbReference type="InterPro" id="IPR001394">
    <property type="entry name" value="Peptidase_C19_UCH"/>
</dbReference>
<feature type="domain" description="USP" evidence="2">
    <location>
        <begin position="1619"/>
        <end position="1945"/>
    </location>
</feature>
<keyword evidence="4" id="KW-1185">Reference proteome</keyword>
<evidence type="ECO:0000313" key="4">
    <source>
        <dbReference type="Proteomes" id="UP000578531"/>
    </source>
</evidence>
<dbReference type="InterPro" id="IPR050164">
    <property type="entry name" value="Peptidase_C19"/>
</dbReference>
<dbReference type="OrthoDB" id="420187at2759"/>
<dbReference type="PANTHER" id="PTHR24006:SF827">
    <property type="entry name" value="UBIQUITIN CARBOXYL-TERMINAL HYDROLASE 34"/>
    <property type="match status" value="1"/>
</dbReference>
<evidence type="ECO:0000256" key="1">
    <source>
        <dbReference type="SAM" id="MobiDB-lite"/>
    </source>
</evidence>
<feature type="compositionally biased region" description="Polar residues" evidence="1">
    <location>
        <begin position="88"/>
        <end position="116"/>
    </location>
</feature>
<organism evidence="3 4">
    <name type="scientific">Letharia columbiana</name>
    <dbReference type="NCBI Taxonomy" id="112416"/>
    <lineage>
        <taxon>Eukaryota</taxon>
        <taxon>Fungi</taxon>
        <taxon>Dikarya</taxon>
        <taxon>Ascomycota</taxon>
        <taxon>Pezizomycotina</taxon>
        <taxon>Lecanoromycetes</taxon>
        <taxon>OSLEUM clade</taxon>
        <taxon>Lecanoromycetidae</taxon>
        <taxon>Lecanorales</taxon>
        <taxon>Lecanorineae</taxon>
        <taxon>Parmeliaceae</taxon>
        <taxon>Letharia</taxon>
    </lineage>
</organism>
<feature type="compositionally biased region" description="Acidic residues" evidence="1">
    <location>
        <begin position="2533"/>
        <end position="2544"/>
    </location>
</feature>
<feature type="region of interest" description="Disordered" evidence="1">
    <location>
        <begin position="2521"/>
        <end position="2544"/>
    </location>
</feature>
<dbReference type="PROSITE" id="PS00973">
    <property type="entry name" value="USP_2"/>
    <property type="match status" value="1"/>
</dbReference>
<accession>A0A8H6FTS1</accession>
<feature type="compositionally biased region" description="Polar residues" evidence="1">
    <location>
        <begin position="1"/>
        <end position="11"/>
    </location>
</feature>
<dbReference type="Gene3D" id="3.90.70.10">
    <property type="entry name" value="Cysteine proteinases"/>
    <property type="match status" value="1"/>
</dbReference>
<feature type="compositionally biased region" description="Low complexity" evidence="1">
    <location>
        <begin position="1054"/>
        <end position="1071"/>
    </location>
</feature>
<dbReference type="InterPro" id="IPR038765">
    <property type="entry name" value="Papain-like_cys_pep_sf"/>
</dbReference>
<dbReference type="GO" id="GO:0016579">
    <property type="term" value="P:protein deubiquitination"/>
    <property type="evidence" value="ECO:0007669"/>
    <property type="project" value="InterPro"/>
</dbReference>
<dbReference type="SUPFAM" id="SSF54001">
    <property type="entry name" value="Cysteine proteinases"/>
    <property type="match status" value="1"/>
</dbReference>
<dbReference type="GO" id="GO:0004843">
    <property type="term" value="F:cysteine-type deubiquitinase activity"/>
    <property type="evidence" value="ECO:0007669"/>
    <property type="project" value="InterPro"/>
</dbReference>
<dbReference type="RefSeq" id="XP_037163978.1">
    <property type="nucleotide sequence ID" value="XM_037309117.1"/>
</dbReference>
<feature type="compositionally biased region" description="Low complexity" evidence="1">
    <location>
        <begin position="132"/>
        <end position="156"/>
    </location>
</feature>
<dbReference type="GO" id="GO:0005829">
    <property type="term" value="C:cytosol"/>
    <property type="evidence" value="ECO:0007669"/>
    <property type="project" value="TreeGrafter"/>
</dbReference>
<evidence type="ECO:0000259" key="2">
    <source>
        <dbReference type="PROSITE" id="PS50235"/>
    </source>
</evidence>
<dbReference type="InterPro" id="IPR018200">
    <property type="entry name" value="USP_CS"/>
</dbReference>
<comment type="caution">
    <text evidence="3">The sequence shown here is derived from an EMBL/GenBank/DDBJ whole genome shotgun (WGS) entry which is preliminary data.</text>
</comment>
<dbReference type="GeneID" id="59288870"/>
<dbReference type="PANTHER" id="PTHR24006">
    <property type="entry name" value="UBIQUITIN CARBOXYL-TERMINAL HYDROLASE"/>
    <property type="match status" value="1"/>
</dbReference>
<dbReference type="PROSITE" id="PS50235">
    <property type="entry name" value="USP_3"/>
    <property type="match status" value="1"/>
</dbReference>
<protein>
    <recommendedName>
        <fullName evidence="2">USP domain-containing protein</fullName>
    </recommendedName>
</protein>
<dbReference type="Pfam" id="PF00443">
    <property type="entry name" value="UCH"/>
    <property type="match status" value="1"/>
</dbReference>
<dbReference type="InterPro" id="IPR028889">
    <property type="entry name" value="USP"/>
</dbReference>
<sequence length="2544" mass="285982">MDSVLTRSAFTPTRAKSAGAREPMEDTDASGTRKRPRLDSGDRFYRSMSADRLGATPTDPELAKDPTTPPRAHISSHPSETAGGLPSMSLTPSKEVTINVREPSTITSPTQTSAQIGGTPSLRGGGGGDHVPSSSNDPSSKLDSSPSNVISVTSSPPRSPEIEVAEIEDMNDESGETRWKPLISATSLMDAKDIQQSVLEDFPYLGERSRNLRKTVAVLAQTFEKGDLDDGEYFRRLSIWIEMYLETTEPHTSQWWEMYHEQRAFWEEFPSLVDGLLKRSNKIGNVKLAQSSIGDTTSSIDPLQDFFVAYTALAMRMARIDNQTLAGHLEDPGNPPDLICNRYLIFLNQLQSHTSPFWKSVVDTSRYDVKVPVTAIVSRFIQPPASGIRCMTEICRELFERSQKCPVITQSIWVHLNIANKVMNHYRVLQSSSAATEEAWLPSLRDLPYQMYQFFAVIDNQFQTLISKQVSALSIETSQGLVNGMSTLLQNIACSDEQLTRKYIHEELALTQDFDRDDGALLVELAWKFGLLKKCILEGRMEIRVQGVDTMQLELVQVYQKYVQNREGGKDHPTAQYLSDFMLDNKLVDYFVGVESHPQLINRCANIVGFLVVTGRYTEVQSDVIWKGVVTSPDSRFIDALLIMLNGIFNIAGYPILLYLTAKLNEIPIHAFDASMNNYGRTLLDHLRRTWSLSQSENPVFPQRMDMAPFHLCIRLIRQSLAESSLEHSRKREIHNFARNELASLLEFGPSDSDRKAIYKECIKDISDRTEYATGSISAMSALINQNPEGEIIMLTKGSNVTSLMIEEFAHMIDIERSSNGHSQMLEERLDIRCNLIQHIIVSAPDTITTSAGGKLWDFAVGSRAPHDRARSYGWMCFLKALRRCKATENPFVDQLIKEYLPRLQPRYYNSGCLQFVQEVVHYQSCMATSRLDKDANGGPTATDLLWQLSLTAPPGSIEHKSISLLVALCLDSPDVQRRTQAATDAIHIEIIQRCIRQLSSAASKLRSYSDGTSSGEDEPMVIVASEDEVQAQKLCFSRSLMILKEFIHGVRSRPQYSPQPQSQPQLPQESRGLKGDPISIRYQSFSGGAGTDIRTLEVGDLETIQDLSSRLISLTSFPNFSAIAGGQVLNLKSIANQTLRSLKFDQKGLLIVRRVADAESVPPLSQASGLRPVELEILAHFSELYQLLGMEDKLAKEVHEFLVAFPPHSSITALILSQDTTLEAVFPPTAPFKILYSVYALRTCLVQQTQNGPANVDFIHHGIQLLSATMSTLNLNLGSHGAEVDIVVALGLVDCLHMFLKEPMPAEVGLSVFPNPLALLKRLLSMISEALTVLNSSEADFLAINSFAALLKASLCSDTFWKHLKDADVCSELLQRLLLDEPKWQTRVRVAEWVKSICRSQSASQTATAENFNSYLWENIAKVIPHCLQYRNTASQQFFEVATLLFRSTGDAYYGTLDVSSYVHGWSGLLLKHEHEEFVGRDQIDWIVLGLSSLLNWSFQVLKSLGKPLEAPDGLAEKLFRAHLFPEIPSSINGALTQTRMPNLFTRTREEIYSIILALSNDMGGYQKLLMLVRDLLSQGEESQAWSWGLAQISEECHYEPNLNFDRTKCIRAPAGYPGLRNLSNTCYMNSLFTQLFMNVKFRGFMLNTNVADGSSSQRLLHETQQLFAFMQESMLKFVDPSGIAESLITYDNTAIDVSIQMDVDEFYNLLFDRWESQILSGADKKTFRAFYGGQIVQQIKSKECSHISERLEPFSAIQCDIQGKLTLLDSLNAYVGGEVMEGDNKYSCTSCGCYVDAVKRACLKDIPNNLIFHLKRFDYDVMTGMRSKINDIFEFPEQIDMAPYHVDYLKDPGESASTDLFNLVGVLVHSGTAESGHYYSYIQERPLGSASGKTWVEFNDIDVVPFDNSHIPDQCFGGFNESSGYSSRYLKSWNAYMLFYERCDPKSPHDETHSPKSFGVPAKSPMPTEIETPVAFNNGGWLRTYCMFDPAHAAFVRQLLEQLRIVNEDKCTEDHGMEKEAILLSLDHLDRVLSRSKDCPDFGKMLASLTKVIGSCSTCCRIALDWVLHHESALRNLLLRCPSPKVRKDFAGMILVALKHLRNNEPRWFGFDEADEIARVTSRKDMHPDGVFPRLVRRLKDLWNFMPVHIRAWDDYFGLLAEMVLFGVHECHVLLNQGFLSGCLEILLVDNPKVPRLRNEHPHYGHYFRLVEKGRNFSLNKLTELLANLLDKVELRDETVRGTRERKVRKDGMPLTFIEDQYMRFGCDLSRSKDTCVFLTKILEAGSNPPATKRIIRAMVLAEPDFGTLTLVQNTIISGINIDPATLAAPFLRAAIVFCESCPAEINARHVINYIAGEVDTIGVFGGREHLDFFTQARRIQSLSLERSPDFFNRCVLKTVPQWAPPLVMYFEEPVRNSTIDLLKTLVFGHDIKAMDDEEYAELIERVGRDLQVACTRRCHLLVQAQKTQDAKSVEQVITVIRHCLQMYYGPEHDQRPIVEAENIVASLEALTVSDVDEAASETWNNASDDIPTDSDSEFPSP</sequence>
<dbReference type="Pfam" id="PF12030">
    <property type="entry name" value="DUF3517"/>
    <property type="match status" value="1"/>
</dbReference>
<gene>
    <name evidence="3" type="ORF">HO173_007213</name>
</gene>